<evidence type="ECO:0000313" key="3">
    <source>
        <dbReference type="Proteomes" id="UP001499942"/>
    </source>
</evidence>
<name>A0ABN3MA64_9ACTN</name>
<evidence type="ECO:0000256" key="1">
    <source>
        <dbReference type="SAM" id="MobiDB-lite"/>
    </source>
</evidence>
<accession>A0ABN3MA64</accession>
<feature type="region of interest" description="Disordered" evidence="1">
    <location>
        <begin position="58"/>
        <end position="116"/>
    </location>
</feature>
<sequence>MPRAAAAALARTQFPTAGRLFHCPGPVPEWQVGRIAYGLRPVMARQRRPPAIHGWSAFAGGAGGRPLASPAAVTSGARSAGRAPAGPGGGCPPLPGREGGERPREGGAAAGSRGGRGLWGLLVGRWGWGMRGRQGP</sequence>
<comment type="caution">
    <text evidence="2">The sequence shown here is derived from an EMBL/GenBank/DDBJ whole genome shotgun (WGS) entry which is preliminary data.</text>
</comment>
<reference evidence="2 3" key="1">
    <citation type="journal article" date="2019" name="Int. J. Syst. Evol. Microbiol.">
        <title>The Global Catalogue of Microorganisms (GCM) 10K type strain sequencing project: providing services to taxonomists for standard genome sequencing and annotation.</title>
        <authorList>
            <consortium name="The Broad Institute Genomics Platform"/>
            <consortium name="The Broad Institute Genome Sequencing Center for Infectious Disease"/>
            <person name="Wu L."/>
            <person name="Ma J."/>
        </authorList>
    </citation>
    <scope>NUCLEOTIDE SEQUENCE [LARGE SCALE GENOMIC DNA]</scope>
    <source>
        <strain evidence="2 3">JCM 5062</strain>
    </source>
</reference>
<evidence type="ECO:0000313" key="2">
    <source>
        <dbReference type="EMBL" id="GAA2498507.1"/>
    </source>
</evidence>
<keyword evidence="3" id="KW-1185">Reference proteome</keyword>
<organism evidence="2 3">
    <name type="scientific">Streptomyces gobitricini</name>
    <dbReference type="NCBI Taxonomy" id="68211"/>
    <lineage>
        <taxon>Bacteria</taxon>
        <taxon>Bacillati</taxon>
        <taxon>Actinomycetota</taxon>
        <taxon>Actinomycetes</taxon>
        <taxon>Kitasatosporales</taxon>
        <taxon>Streptomycetaceae</taxon>
        <taxon>Streptomyces</taxon>
    </lineage>
</organism>
<feature type="compositionally biased region" description="Low complexity" evidence="1">
    <location>
        <begin position="75"/>
        <end position="85"/>
    </location>
</feature>
<protein>
    <submittedName>
        <fullName evidence="2">Uncharacterized protein</fullName>
    </submittedName>
</protein>
<dbReference type="Proteomes" id="UP001499942">
    <property type="component" value="Unassembled WGS sequence"/>
</dbReference>
<proteinExistence type="predicted"/>
<dbReference type="EMBL" id="BAAASR010000018">
    <property type="protein sequence ID" value="GAA2498507.1"/>
    <property type="molecule type" value="Genomic_DNA"/>
</dbReference>
<gene>
    <name evidence="2" type="ORF">GCM10010393_33440</name>
</gene>